<dbReference type="InterPro" id="IPR043141">
    <property type="entry name" value="Ribosomal_uL10-like_sf"/>
</dbReference>
<evidence type="ECO:0000256" key="4">
    <source>
        <dbReference type="ARBA" id="ARBA00022517"/>
    </source>
</evidence>
<evidence type="ECO:0000256" key="8">
    <source>
        <dbReference type="RuleBase" id="RU364039"/>
    </source>
</evidence>
<feature type="compositionally biased region" description="Acidic residues" evidence="9">
    <location>
        <begin position="335"/>
        <end position="353"/>
    </location>
</feature>
<organism evidence="11 12">
    <name type="scientific">Melopsittacus undulatus</name>
    <name type="common">Budgerigar</name>
    <name type="synonym">Psittacus undulatus</name>
    <dbReference type="NCBI Taxonomy" id="13146"/>
    <lineage>
        <taxon>Eukaryota</taxon>
        <taxon>Metazoa</taxon>
        <taxon>Chordata</taxon>
        <taxon>Craniata</taxon>
        <taxon>Vertebrata</taxon>
        <taxon>Euteleostomi</taxon>
        <taxon>Archelosauria</taxon>
        <taxon>Archosauria</taxon>
        <taxon>Dinosauria</taxon>
        <taxon>Saurischia</taxon>
        <taxon>Theropoda</taxon>
        <taxon>Coelurosauria</taxon>
        <taxon>Aves</taxon>
        <taxon>Neognathae</taxon>
        <taxon>Neoaves</taxon>
        <taxon>Telluraves</taxon>
        <taxon>Australaves</taxon>
        <taxon>Psittaciformes</taxon>
        <taxon>Psittaculidae</taxon>
        <taxon>Melopsittacus</taxon>
    </lineage>
</organism>
<name>A0A8C6JP14_MELUD</name>
<dbReference type="PANTHER" id="PTHR45841">
    <property type="entry name" value="MRNA TURNOVER PROTEIN 4 MRTO4"/>
    <property type="match status" value="1"/>
</dbReference>
<evidence type="ECO:0000256" key="5">
    <source>
        <dbReference type="ARBA" id="ARBA00022553"/>
    </source>
</evidence>
<protein>
    <recommendedName>
        <fullName evidence="8">Ribosome assembly factor mrt4</fullName>
    </recommendedName>
</protein>
<evidence type="ECO:0000313" key="12">
    <source>
        <dbReference type="Proteomes" id="UP000694405"/>
    </source>
</evidence>
<dbReference type="GO" id="GO:0000956">
    <property type="term" value="P:nuclear-transcribed mRNA catabolic process"/>
    <property type="evidence" value="ECO:0007669"/>
    <property type="project" value="TreeGrafter"/>
</dbReference>
<dbReference type="Pfam" id="PF17777">
    <property type="entry name" value="RL10P_insert"/>
    <property type="match status" value="1"/>
</dbReference>
<keyword evidence="4 8" id="KW-0690">Ribosome biogenesis</keyword>
<dbReference type="SUPFAM" id="SSF160369">
    <property type="entry name" value="Ribosomal protein L10-like"/>
    <property type="match status" value="1"/>
</dbReference>
<dbReference type="GO" id="GO:0030687">
    <property type="term" value="C:preribosome, large subunit precursor"/>
    <property type="evidence" value="ECO:0007669"/>
    <property type="project" value="TreeGrafter"/>
</dbReference>
<dbReference type="CDD" id="cd05796">
    <property type="entry name" value="Ribosomal_P0_like"/>
    <property type="match status" value="1"/>
</dbReference>
<comment type="subcellular location">
    <subcellularLocation>
        <location evidence="8">Cytoplasm</location>
    </subcellularLocation>
    <subcellularLocation>
        <location evidence="8">Nucleus</location>
        <location evidence="8">Nucleolus</location>
    </subcellularLocation>
</comment>
<dbReference type="GO" id="GO:0005730">
    <property type="term" value="C:nucleolus"/>
    <property type="evidence" value="ECO:0007669"/>
    <property type="project" value="UniProtKB-SubCell"/>
</dbReference>
<dbReference type="GO" id="GO:0006364">
    <property type="term" value="P:rRNA processing"/>
    <property type="evidence" value="ECO:0007669"/>
    <property type="project" value="TreeGrafter"/>
</dbReference>
<dbReference type="InterPro" id="IPR040637">
    <property type="entry name" value="Ribosomal_uL10-like_insert"/>
</dbReference>
<feature type="domain" description="Large ribosomal subunit protein uL10-like insertion" evidence="10">
    <location>
        <begin position="238"/>
        <end position="307"/>
    </location>
</feature>
<dbReference type="Gene3D" id="3.30.70.1730">
    <property type="match status" value="1"/>
</dbReference>
<dbReference type="GO" id="GO:0000027">
    <property type="term" value="P:ribosomal large subunit assembly"/>
    <property type="evidence" value="ECO:0007669"/>
    <property type="project" value="InterPro"/>
</dbReference>
<dbReference type="InterPro" id="IPR043164">
    <property type="entry name" value="Ribosomal_uL10-like_insert_sf"/>
</dbReference>
<feature type="region of interest" description="Disordered" evidence="9">
    <location>
        <begin position="1"/>
        <end position="125"/>
    </location>
</feature>
<evidence type="ECO:0000256" key="2">
    <source>
        <dbReference type="ARBA" id="ARBA00008889"/>
    </source>
</evidence>
<dbReference type="InterPro" id="IPR001790">
    <property type="entry name" value="Ribosomal_uL10"/>
</dbReference>
<comment type="similarity">
    <text evidence="2 8">Belongs to the universal ribosomal protein uL10 family.</text>
</comment>
<dbReference type="Gene3D" id="3.90.105.20">
    <property type="match status" value="1"/>
</dbReference>
<keyword evidence="12" id="KW-1185">Reference proteome</keyword>
<dbReference type="InterPro" id="IPR033867">
    <property type="entry name" value="Mrt4"/>
</dbReference>
<dbReference type="Ensembl" id="ENSMUNT00000019285.2">
    <property type="protein sequence ID" value="ENSMUNP00000016746.2"/>
    <property type="gene ID" value="ENSMUNG00000012888.2"/>
</dbReference>
<dbReference type="FunFam" id="3.30.70.1730:FF:000004">
    <property type="entry name" value="Ribosome assembly factor mrt4"/>
    <property type="match status" value="1"/>
</dbReference>
<dbReference type="AlphaFoldDB" id="A0A8C6JP14"/>
<reference evidence="11" key="1">
    <citation type="submission" date="2020-03" db="EMBL/GenBank/DDBJ databases">
        <title>Melopsittacus undulatus (budgerigar) genome, bMelUnd1, maternal haplotype with Z.</title>
        <authorList>
            <person name="Gedman G."/>
            <person name="Mountcastle J."/>
            <person name="Haase B."/>
            <person name="Formenti G."/>
            <person name="Wright T."/>
            <person name="Apodaca J."/>
            <person name="Pelan S."/>
            <person name="Chow W."/>
            <person name="Rhie A."/>
            <person name="Howe K."/>
            <person name="Fedrigo O."/>
            <person name="Jarvis E.D."/>
        </authorList>
    </citation>
    <scope>NUCLEOTIDE SEQUENCE [LARGE SCALE GENOMIC DNA]</scope>
</reference>
<keyword evidence="6 8" id="KW-0539">Nucleus</keyword>
<evidence type="ECO:0000313" key="11">
    <source>
        <dbReference type="Ensembl" id="ENSMUNP00000016746.2"/>
    </source>
</evidence>
<proteinExistence type="inferred from homology"/>
<feature type="compositionally biased region" description="Polar residues" evidence="9">
    <location>
        <begin position="75"/>
        <end position="86"/>
    </location>
</feature>
<reference evidence="11" key="3">
    <citation type="submission" date="2025-09" db="UniProtKB">
        <authorList>
            <consortium name="Ensembl"/>
        </authorList>
    </citation>
    <scope>IDENTIFICATION</scope>
</reference>
<evidence type="ECO:0000256" key="9">
    <source>
        <dbReference type="SAM" id="MobiDB-lite"/>
    </source>
</evidence>
<comment type="subunit">
    <text evidence="7">Associates with the pre-60S ribosomal particle. Interacts with MINAS-60 (product of an alternative open reading frame of RBM10).</text>
</comment>
<evidence type="ECO:0000259" key="10">
    <source>
        <dbReference type="Pfam" id="PF17777"/>
    </source>
</evidence>
<comment type="function">
    <text evidence="1 8">Component of the ribosome assembly machinery. Nuclear paralog of the ribosomal protein P0, it binds pre-60S subunits at an early stage of assembly in the nucleolus, and is replaced by P0 in cytoplasmic pre-60S subunits and mature 80S ribosomes.</text>
</comment>
<accession>A0A8V5G4J4</accession>
<dbReference type="GO" id="GO:0003723">
    <property type="term" value="F:RNA binding"/>
    <property type="evidence" value="ECO:0007669"/>
    <property type="project" value="TreeGrafter"/>
</dbReference>
<sequence>MGGSTADPMLAGPRRGGTPPAPQHSPVELAHLVLIDSGRKRQQHHPQPRRHGCARPRSRHPEVLNSAGLPKPLPAQQSRSETQGDYTGTARGSPPVLPAARTAGTSEHHGVGAMPKSKRDRKVSLTRTPRKGLEAKQTLIAELRKCVDTYKYIFVFSVANMRNNKLKDVRNAWKHSRIFFGKNKVMMVALGREPSSEYKENLHKVSKHLRGEVGLLFTNRTKDEVDEWFSKFKEVDFARAGNKATYTVSLDTGPLEQFPHSMEPQLRQLGLPTALKKGVVTLLSDYEVCKEGDVLTPEQARVLKLFGYEMAEFKVTIKFLWNSETGDFQKLVGDATEEEEDEEEEEDDDSNED</sequence>
<dbReference type="InterPro" id="IPR051742">
    <property type="entry name" value="Ribosome_Assembly_uL10"/>
</dbReference>
<evidence type="ECO:0000256" key="6">
    <source>
        <dbReference type="ARBA" id="ARBA00023242"/>
    </source>
</evidence>
<keyword evidence="5" id="KW-0597">Phosphoprotein</keyword>
<feature type="region of interest" description="Disordered" evidence="9">
    <location>
        <begin position="330"/>
        <end position="353"/>
    </location>
</feature>
<dbReference type="Pfam" id="PF00466">
    <property type="entry name" value="Ribosomal_L10"/>
    <property type="match status" value="1"/>
</dbReference>
<dbReference type="PANTHER" id="PTHR45841:SF1">
    <property type="entry name" value="MRNA TURNOVER PROTEIN 4 HOMOLOG"/>
    <property type="match status" value="1"/>
</dbReference>
<keyword evidence="3 8" id="KW-0963">Cytoplasm</keyword>
<feature type="compositionally biased region" description="Basic residues" evidence="9">
    <location>
        <begin position="40"/>
        <end position="58"/>
    </location>
</feature>
<gene>
    <name evidence="11" type="primary">LOC101879120</name>
</gene>
<dbReference type="FunFam" id="3.90.105.20:FF:000002">
    <property type="entry name" value="Ribosome assembly factor mrt4"/>
    <property type="match status" value="1"/>
</dbReference>
<evidence type="ECO:0000256" key="7">
    <source>
        <dbReference type="ARBA" id="ARBA00066238"/>
    </source>
</evidence>
<reference evidence="11" key="2">
    <citation type="submission" date="2025-08" db="UniProtKB">
        <authorList>
            <consortium name="Ensembl"/>
        </authorList>
    </citation>
    <scope>IDENTIFICATION</scope>
</reference>
<accession>A0A8C6JP14</accession>
<evidence type="ECO:0000256" key="3">
    <source>
        <dbReference type="ARBA" id="ARBA00022490"/>
    </source>
</evidence>
<dbReference type="Proteomes" id="UP000694405">
    <property type="component" value="Chromosome 12"/>
</dbReference>
<evidence type="ECO:0000256" key="1">
    <source>
        <dbReference type="ARBA" id="ARBA00004046"/>
    </source>
</evidence>
<dbReference type="GO" id="GO:0005737">
    <property type="term" value="C:cytoplasm"/>
    <property type="evidence" value="ECO:0007669"/>
    <property type="project" value="UniProtKB-SubCell"/>
</dbReference>